<feature type="transmembrane region" description="Helical" evidence="7">
    <location>
        <begin position="500"/>
        <end position="517"/>
    </location>
</feature>
<name>A0A941EBZ9_9ACTN</name>
<feature type="transmembrane region" description="Helical" evidence="7">
    <location>
        <begin position="31"/>
        <end position="52"/>
    </location>
</feature>
<feature type="region of interest" description="Disordered" evidence="6">
    <location>
        <begin position="152"/>
        <end position="173"/>
    </location>
</feature>
<evidence type="ECO:0000256" key="7">
    <source>
        <dbReference type="SAM" id="Phobius"/>
    </source>
</evidence>
<dbReference type="PANTHER" id="PTHR30619">
    <property type="entry name" value="DNA INTERNALIZATION/COMPETENCE PROTEIN COMEC/REC2"/>
    <property type="match status" value="1"/>
</dbReference>
<gene>
    <name evidence="9" type="ORF">KDK95_20400</name>
</gene>
<dbReference type="InterPro" id="IPR004477">
    <property type="entry name" value="ComEC_N"/>
</dbReference>
<feature type="transmembrane region" description="Helical" evidence="7">
    <location>
        <begin position="377"/>
        <end position="394"/>
    </location>
</feature>
<accession>A0A941EBZ9</accession>
<evidence type="ECO:0000256" key="4">
    <source>
        <dbReference type="ARBA" id="ARBA00022989"/>
    </source>
</evidence>
<evidence type="ECO:0000256" key="6">
    <source>
        <dbReference type="SAM" id="MobiDB-lite"/>
    </source>
</evidence>
<sequence length="534" mass="54348">MGRSHPTVPDLRLLPPVLAGWLAVRLGLTHAPATTLALSAAAAAVSVPMLCFSGRCKPLVPVGATFLVAASLATSAALHVYALQLGPVSELAASRARVTVTAAVTGDPKPVKGIILLPISIDTVTAHGTALRVHSRATVLARSDRSAASSAGASAASGLSGASGTSSASGVSSASRASDASSAWSALLPSMHVELTGRLLPPKDPADGDAATLTVNQPPRVIGGPSVIQSIAGALRSDLRRAVAGLPTEPAAVLPALTLGDTSAVPADTTADLKTAGLSYLVVVSGENLVFLSAAILPLARYAGLRAHALPVFAALLALGFTALARPGPPMVRATVTALLASVALSTGRRFRGLTATAGAALILMLIDPWLAHQYGFVLSVAATAGLLISAPGWRDKLIVVHRVPSWIATTAAYTAAAELYCEPLLVTFTGSLPLYSVISNVLAVPAAPPATVLGIAAMAGYAIWPPAGHAAAWFAQWPTRWICLVAHGVAQVPGAKVPWPNGLVGMSALLGAYVIGRRLTRSLHRIHDRRSPV</sequence>
<dbReference type="InterPro" id="IPR052159">
    <property type="entry name" value="Competence_DNA_uptake"/>
</dbReference>
<organism evidence="9 10">
    <name type="scientific">Actinospica acidithermotolerans</name>
    <dbReference type="NCBI Taxonomy" id="2828514"/>
    <lineage>
        <taxon>Bacteria</taxon>
        <taxon>Bacillati</taxon>
        <taxon>Actinomycetota</taxon>
        <taxon>Actinomycetes</taxon>
        <taxon>Catenulisporales</taxon>
        <taxon>Actinospicaceae</taxon>
        <taxon>Actinospica</taxon>
    </lineage>
</organism>
<keyword evidence="10" id="KW-1185">Reference proteome</keyword>
<feature type="transmembrane region" description="Helical" evidence="7">
    <location>
        <begin position="59"/>
        <end position="82"/>
    </location>
</feature>
<evidence type="ECO:0000313" key="10">
    <source>
        <dbReference type="Proteomes" id="UP000676325"/>
    </source>
</evidence>
<dbReference type="GO" id="GO:0005886">
    <property type="term" value="C:plasma membrane"/>
    <property type="evidence" value="ECO:0007669"/>
    <property type="project" value="UniProtKB-SubCell"/>
</dbReference>
<dbReference type="PANTHER" id="PTHR30619:SF7">
    <property type="entry name" value="BETA-LACTAMASE DOMAIN PROTEIN"/>
    <property type="match status" value="1"/>
</dbReference>
<dbReference type="Proteomes" id="UP000676325">
    <property type="component" value="Unassembled WGS sequence"/>
</dbReference>
<dbReference type="NCBIfam" id="TIGR00360">
    <property type="entry name" value="ComEC_N-term"/>
    <property type="match status" value="1"/>
</dbReference>
<comment type="subcellular location">
    <subcellularLocation>
        <location evidence="1">Cell membrane</location>
        <topology evidence="1">Multi-pass membrane protein</topology>
    </subcellularLocation>
</comment>
<feature type="domain" description="ComEC/Rec2-related protein" evidence="8">
    <location>
        <begin position="257"/>
        <end position="513"/>
    </location>
</feature>
<reference evidence="9" key="1">
    <citation type="submission" date="2021-04" db="EMBL/GenBank/DDBJ databases">
        <title>Genome based classification of Actinospica acidithermotolerans sp. nov., an actinobacterium isolated from an Indonesian hot spring.</title>
        <authorList>
            <person name="Kusuma A.B."/>
            <person name="Putra K.E."/>
            <person name="Nafisah S."/>
            <person name="Loh J."/>
            <person name="Nouioui I."/>
            <person name="Goodfellow M."/>
        </authorList>
    </citation>
    <scope>NUCLEOTIDE SEQUENCE</scope>
    <source>
        <strain evidence="9">MGRD01-02</strain>
    </source>
</reference>
<dbReference type="RefSeq" id="WP_212519812.1">
    <property type="nucleotide sequence ID" value="NZ_JAGSOH010000062.1"/>
</dbReference>
<evidence type="ECO:0000256" key="5">
    <source>
        <dbReference type="ARBA" id="ARBA00023136"/>
    </source>
</evidence>
<evidence type="ECO:0000256" key="1">
    <source>
        <dbReference type="ARBA" id="ARBA00004651"/>
    </source>
</evidence>
<evidence type="ECO:0000313" key="9">
    <source>
        <dbReference type="EMBL" id="MBR7828681.1"/>
    </source>
</evidence>
<keyword evidence="3 7" id="KW-0812">Transmembrane</keyword>
<dbReference type="EMBL" id="JAGSOH010000062">
    <property type="protein sequence ID" value="MBR7828681.1"/>
    <property type="molecule type" value="Genomic_DNA"/>
</dbReference>
<feature type="transmembrane region" description="Helical" evidence="7">
    <location>
        <begin position="307"/>
        <end position="325"/>
    </location>
</feature>
<evidence type="ECO:0000256" key="2">
    <source>
        <dbReference type="ARBA" id="ARBA00022475"/>
    </source>
</evidence>
<evidence type="ECO:0000256" key="3">
    <source>
        <dbReference type="ARBA" id="ARBA00022692"/>
    </source>
</evidence>
<keyword evidence="2" id="KW-1003">Cell membrane</keyword>
<keyword evidence="5 7" id="KW-0472">Membrane</keyword>
<feature type="transmembrane region" description="Helical" evidence="7">
    <location>
        <begin position="354"/>
        <end position="371"/>
    </location>
</feature>
<evidence type="ECO:0000259" key="8">
    <source>
        <dbReference type="Pfam" id="PF03772"/>
    </source>
</evidence>
<feature type="transmembrane region" description="Helical" evidence="7">
    <location>
        <begin position="442"/>
        <end position="465"/>
    </location>
</feature>
<comment type="caution">
    <text evidence="9">The sequence shown here is derived from an EMBL/GenBank/DDBJ whole genome shotgun (WGS) entry which is preliminary data.</text>
</comment>
<keyword evidence="4 7" id="KW-1133">Transmembrane helix</keyword>
<proteinExistence type="predicted"/>
<dbReference type="Pfam" id="PF03772">
    <property type="entry name" value="Competence"/>
    <property type="match status" value="1"/>
</dbReference>
<dbReference type="AlphaFoldDB" id="A0A941EBZ9"/>
<protein>
    <submittedName>
        <fullName evidence="9">ComEC/Rec2 family competence protein</fullName>
    </submittedName>
</protein>